<feature type="domain" description="Pectinesterase inhibitor" evidence="4">
    <location>
        <begin position="22"/>
        <end position="171"/>
    </location>
</feature>
<accession>A0AB40BM18</accession>
<name>A0AB40BM18_DIOCR</name>
<feature type="signal peptide" evidence="3">
    <location>
        <begin position="1"/>
        <end position="24"/>
    </location>
</feature>
<organism evidence="5 6">
    <name type="scientific">Dioscorea cayennensis subsp. rotundata</name>
    <name type="common">White Guinea yam</name>
    <name type="synonym">Dioscorea rotundata</name>
    <dbReference type="NCBI Taxonomy" id="55577"/>
    <lineage>
        <taxon>Eukaryota</taxon>
        <taxon>Viridiplantae</taxon>
        <taxon>Streptophyta</taxon>
        <taxon>Embryophyta</taxon>
        <taxon>Tracheophyta</taxon>
        <taxon>Spermatophyta</taxon>
        <taxon>Magnoliopsida</taxon>
        <taxon>Liliopsida</taxon>
        <taxon>Dioscoreales</taxon>
        <taxon>Dioscoreaceae</taxon>
        <taxon>Dioscorea</taxon>
    </lineage>
</organism>
<dbReference type="InterPro" id="IPR035513">
    <property type="entry name" value="Invertase/methylesterase_inhib"/>
</dbReference>
<dbReference type="InterPro" id="IPR006501">
    <property type="entry name" value="Pectinesterase_inhib_dom"/>
</dbReference>
<dbReference type="GeneID" id="120264731"/>
<evidence type="ECO:0000259" key="4">
    <source>
        <dbReference type="SMART" id="SM00856"/>
    </source>
</evidence>
<protein>
    <submittedName>
        <fullName evidence="6">Uncharacterized protein LOC120264731</fullName>
    </submittedName>
</protein>
<dbReference type="PANTHER" id="PTHR31080">
    <property type="entry name" value="PECTINESTERASE INHIBITOR-LIKE"/>
    <property type="match status" value="1"/>
</dbReference>
<feature type="coiled-coil region" evidence="2">
    <location>
        <begin position="94"/>
        <end position="121"/>
    </location>
</feature>
<keyword evidence="2" id="KW-0175">Coiled coil</keyword>
<dbReference type="SUPFAM" id="SSF101148">
    <property type="entry name" value="Plant invertase/pectin methylesterase inhibitor"/>
    <property type="match status" value="1"/>
</dbReference>
<evidence type="ECO:0000256" key="3">
    <source>
        <dbReference type="SAM" id="SignalP"/>
    </source>
</evidence>
<dbReference type="RefSeq" id="XP_039128486.1">
    <property type="nucleotide sequence ID" value="XM_039272552.1"/>
</dbReference>
<dbReference type="PANTHER" id="PTHR31080:SF296">
    <property type="entry name" value="OS05G0360900 PROTEIN"/>
    <property type="match status" value="1"/>
</dbReference>
<evidence type="ECO:0000313" key="6">
    <source>
        <dbReference type="RefSeq" id="XP_039128486.1"/>
    </source>
</evidence>
<keyword evidence="1 3" id="KW-0732">Signal</keyword>
<dbReference type="Pfam" id="PF04043">
    <property type="entry name" value="PMEI"/>
    <property type="match status" value="1"/>
</dbReference>
<sequence length="184" mass="20707">MASYHYHHHHLLIIIFLFISGCNADLLHSTCKLTGVHNDLCLQILTANPKSKTVDDAHGLTSIILKATEKTVISTGEEIIRLAERTPAQEDDLLQCIQDCEEEYEDAVQQLEQSRLSMDEKEYHEVVMFIEAAMGDVKACQESCVLVPGHKNVLTKQNKNVSQMCSIALTLVKMLQAEKEHHQP</sequence>
<reference evidence="6" key="1">
    <citation type="submission" date="2025-08" db="UniProtKB">
        <authorList>
            <consortium name="RefSeq"/>
        </authorList>
    </citation>
    <scope>IDENTIFICATION</scope>
</reference>
<evidence type="ECO:0000256" key="2">
    <source>
        <dbReference type="SAM" id="Coils"/>
    </source>
</evidence>
<proteinExistence type="predicted"/>
<dbReference type="Gene3D" id="1.20.140.40">
    <property type="entry name" value="Invertase/pectin methylesterase inhibitor family protein"/>
    <property type="match status" value="1"/>
</dbReference>
<gene>
    <name evidence="6" type="primary">LOC120264731</name>
</gene>
<dbReference type="AlphaFoldDB" id="A0AB40BM18"/>
<dbReference type="InterPro" id="IPR051955">
    <property type="entry name" value="PME_Inhibitor"/>
</dbReference>
<dbReference type="SMART" id="SM00856">
    <property type="entry name" value="PMEI"/>
    <property type="match status" value="1"/>
</dbReference>
<dbReference type="GO" id="GO:0004857">
    <property type="term" value="F:enzyme inhibitor activity"/>
    <property type="evidence" value="ECO:0007669"/>
    <property type="project" value="InterPro"/>
</dbReference>
<keyword evidence="5" id="KW-1185">Reference proteome</keyword>
<evidence type="ECO:0000256" key="1">
    <source>
        <dbReference type="ARBA" id="ARBA00022729"/>
    </source>
</evidence>
<dbReference type="NCBIfam" id="TIGR01614">
    <property type="entry name" value="PME_inhib"/>
    <property type="match status" value="1"/>
</dbReference>
<dbReference type="Proteomes" id="UP001515500">
    <property type="component" value="Chromosome 7"/>
</dbReference>
<feature type="chain" id="PRO_5044272758" evidence="3">
    <location>
        <begin position="25"/>
        <end position="184"/>
    </location>
</feature>
<evidence type="ECO:0000313" key="5">
    <source>
        <dbReference type="Proteomes" id="UP001515500"/>
    </source>
</evidence>